<organism evidence="2 3">
    <name type="scientific">Trypanosoma equiperdum</name>
    <dbReference type="NCBI Taxonomy" id="5694"/>
    <lineage>
        <taxon>Eukaryota</taxon>
        <taxon>Discoba</taxon>
        <taxon>Euglenozoa</taxon>
        <taxon>Kinetoplastea</taxon>
        <taxon>Metakinetoplastina</taxon>
        <taxon>Trypanosomatida</taxon>
        <taxon>Trypanosomatidae</taxon>
        <taxon>Trypanosoma</taxon>
    </lineage>
</organism>
<feature type="region of interest" description="Disordered" evidence="1">
    <location>
        <begin position="69"/>
        <end position="97"/>
    </location>
</feature>
<evidence type="ECO:0000313" key="3">
    <source>
        <dbReference type="Proteomes" id="UP000195570"/>
    </source>
</evidence>
<comment type="caution">
    <text evidence="2">The sequence shown here is derived from an EMBL/GenBank/DDBJ whole genome shotgun (WGS) entry which is preliminary data.</text>
</comment>
<name>A0A1G4I8G7_TRYEQ</name>
<sequence>MEKLQLERNELLLYVLQNPPPYVTTVLPEGVRSAAELDLTHTQSPLAVYAAATASNPIEVRVSAPPTLLGDSAEKKKKKCGLGTTGSGINSPSKGKRPRFRWKDLSNYFMSHLRGDSQTMCSPEKTPPATPSRLDAAMSNPERKHSLHAYVTEPSKSEGGHVIQLSKCTSARREPLPLEGKQRYSLAEYVTPFLSQTQVSVQNPLERPVLPVIELCPVLNSAMLPEFDEDERQLLFYEHVVLAASILLPARGAWFDSKVGSRYRKAMGISNEQHVRVLSNISPAIKEGQDTLNMPINLQTIERLVETSSDGDFTQRMNKILCMCFQYPEDPQQRRYPLCLRAFIYAGALSPLYGSNSSADTILFEEEVRDVITAVRNRLEIPKSIEPFCRVHARLLSIDDDDDVERRTAFLMGVASALHELSKNTGSLSREPLTPEVKYMLYLLQETFEMSTAPISLLGVVCSDYAFLCVFDLFLESCLSLPTEFLSVYVQVDGRDLLPPMRPVKDFLLSLLLVFISCGVLRSFCNLKLEINPRNAPRDLLASVRHLGRSTREYCDLLSRSVQHAPALMLPGVTTVASHLLATHWADTLSCERLPSDFSEGLRTMLSLLLTYSSPGMENDEDVSHTILACAGNLSWVVPVMERHNCAAKGRVLARLQAAKAVAKAGVPVQRLMLNRIEELMEELESFISPPPLVPAAANVVRQRLSLVVDTLSDIFADMKAPYTRLSSRSGSLATKAGGYFEEYKAQLELQEKVFSLSLSTEDAAARLKCLSVIDERLRKIAIQSQRDYQLVRQVTGAPAAGFEDLLGTLTNPLSESINMFRDVVAATIVRVELAGLLFDKFMKTDMRLYKVLKSDKAAVPDRRHIQLEFPEVTMVSVLKRLESVIVSVSAVINDPFVDAEVWSMTMLHFVSALYYVYFEESDCRFFCPEDWKCILQDLRIVDMFMKESFPYPPRGEPARGVTERAVELLRWLQQIVLHCFPYSSTALVNGADGAPPFAQLPPSSDTTPWSKHVVRRVLRRRKDKVAKSASGLGGFFRWDTSQ</sequence>
<dbReference type="Proteomes" id="UP000195570">
    <property type="component" value="Unassembled WGS sequence"/>
</dbReference>
<dbReference type="EMBL" id="CZPT02000869">
    <property type="protein sequence ID" value="SCU68039.1"/>
    <property type="molecule type" value="Genomic_DNA"/>
</dbReference>
<proteinExistence type="predicted"/>
<evidence type="ECO:0000256" key="1">
    <source>
        <dbReference type="SAM" id="MobiDB-lite"/>
    </source>
</evidence>
<reference evidence="2" key="1">
    <citation type="submission" date="2016-09" db="EMBL/GenBank/DDBJ databases">
        <authorList>
            <person name="Hebert L."/>
            <person name="Moumen B."/>
        </authorList>
    </citation>
    <scope>NUCLEOTIDE SEQUENCE [LARGE SCALE GENOMIC DNA]</scope>
    <source>
        <strain evidence="2">OVI</strain>
    </source>
</reference>
<feature type="region of interest" description="Disordered" evidence="1">
    <location>
        <begin position="116"/>
        <end position="136"/>
    </location>
</feature>
<dbReference type="RefSeq" id="XP_067079277.1">
    <property type="nucleotide sequence ID" value="XM_067223176.1"/>
</dbReference>
<dbReference type="GeneID" id="92379626"/>
<accession>A0A1G4I8G7</accession>
<protein>
    <submittedName>
        <fullName evidence="2">Uncharacterized protein</fullName>
    </submittedName>
</protein>
<dbReference type="AlphaFoldDB" id="A0A1G4I8G7"/>
<keyword evidence="3" id="KW-1185">Reference proteome</keyword>
<evidence type="ECO:0000313" key="2">
    <source>
        <dbReference type="EMBL" id="SCU68039.1"/>
    </source>
</evidence>
<gene>
    <name evidence="2" type="ORF">TEOVI_000568600</name>
</gene>
<dbReference type="VEuPathDB" id="TriTrypDB:TEOVI_000568600"/>